<comment type="subcellular location">
    <subcellularLocation>
        <location evidence="1">Mitochondrion outer membrane</location>
        <topology evidence="1">Single-pass membrane protein</topology>
    </subcellularLocation>
</comment>
<keyword evidence="3" id="KW-0813">Transport</keyword>
<evidence type="ECO:0008006" key="12">
    <source>
        <dbReference type="Google" id="ProtNLM"/>
    </source>
</evidence>
<evidence type="ECO:0000313" key="10">
    <source>
        <dbReference type="EMBL" id="GAA97495.1"/>
    </source>
</evidence>
<dbReference type="HOGENOM" id="CLU_2794496_0_0_1"/>
<dbReference type="InterPro" id="IPR012621">
    <property type="entry name" value="Tom7"/>
</dbReference>
<dbReference type="EMBL" id="BABT02000126">
    <property type="protein sequence ID" value="GAA97495.1"/>
    <property type="molecule type" value="Genomic_DNA"/>
</dbReference>
<evidence type="ECO:0000256" key="6">
    <source>
        <dbReference type="ARBA" id="ARBA00022927"/>
    </source>
</evidence>
<evidence type="ECO:0000256" key="4">
    <source>
        <dbReference type="ARBA" id="ARBA00022692"/>
    </source>
</evidence>
<dbReference type="RefSeq" id="XP_014570590.1">
    <property type="nucleotide sequence ID" value="XM_014715104.1"/>
</dbReference>
<reference evidence="10 11" key="2">
    <citation type="journal article" date="2012" name="Open Biol.">
        <title>Characteristics of nucleosomes and linker DNA regions on the genome of the basidiomycete Mixia osmundae revealed by mono- and dinucleosome mapping.</title>
        <authorList>
            <person name="Nishida H."/>
            <person name="Kondo S."/>
            <person name="Matsumoto T."/>
            <person name="Suzuki Y."/>
            <person name="Yoshikawa H."/>
            <person name="Taylor T.D."/>
            <person name="Sugiyama J."/>
        </authorList>
    </citation>
    <scope>NUCLEOTIDE SEQUENCE [LARGE SCALE GENOMIC DNA]</scope>
    <source>
        <strain evidence="11">CBS 9802 / IAM 14324 / JCM 22182 / KY 12970</strain>
    </source>
</reference>
<accession>G7E3T5</accession>
<evidence type="ECO:0000256" key="3">
    <source>
        <dbReference type="ARBA" id="ARBA00022448"/>
    </source>
</evidence>
<evidence type="ECO:0000256" key="7">
    <source>
        <dbReference type="ARBA" id="ARBA00022989"/>
    </source>
</evidence>
<keyword evidence="5" id="KW-1000">Mitochondrion outer membrane</keyword>
<keyword evidence="7" id="KW-1133">Transmembrane helix</keyword>
<reference evidence="10 11" key="1">
    <citation type="journal article" date="2011" name="J. Gen. Appl. Microbiol.">
        <title>Draft genome sequencing of the enigmatic basidiomycete Mixia osmundae.</title>
        <authorList>
            <person name="Nishida H."/>
            <person name="Nagatsuka Y."/>
            <person name="Sugiyama J."/>
        </authorList>
    </citation>
    <scope>NUCLEOTIDE SEQUENCE [LARGE SCALE GENOMIC DNA]</scope>
    <source>
        <strain evidence="11">CBS 9802 / IAM 14324 / JCM 22182 / KY 12970</strain>
    </source>
</reference>
<keyword evidence="9" id="KW-0472">Membrane</keyword>
<evidence type="ECO:0000313" key="11">
    <source>
        <dbReference type="Proteomes" id="UP000009131"/>
    </source>
</evidence>
<keyword evidence="4" id="KW-0812">Transmembrane</keyword>
<keyword evidence="6" id="KW-0653">Protein transport</keyword>
<gene>
    <name evidence="10" type="primary">Mo04173</name>
    <name evidence="10" type="ORF">E5Q_04173</name>
</gene>
<organism evidence="10 11">
    <name type="scientific">Mixia osmundae (strain CBS 9802 / IAM 14324 / JCM 22182 / KY 12970)</name>
    <dbReference type="NCBI Taxonomy" id="764103"/>
    <lineage>
        <taxon>Eukaryota</taxon>
        <taxon>Fungi</taxon>
        <taxon>Dikarya</taxon>
        <taxon>Basidiomycota</taxon>
        <taxon>Pucciniomycotina</taxon>
        <taxon>Mixiomycetes</taxon>
        <taxon>Mixiales</taxon>
        <taxon>Mixiaceae</taxon>
        <taxon>Mixia</taxon>
    </lineage>
</organism>
<keyword evidence="8" id="KW-0496">Mitochondrion</keyword>
<dbReference type="Pfam" id="PF08038">
    <property type="entry name" value="Tom7"/>
    <property type="match status" value="1"/>
</dbReference>
<dbReference type="GO" id="GO:0005742">
    <property type="term" value="C:mitochondrial outer membrane translocase complex"/>
    <property type="evidence" value="ECO:0007669"/>
    <property type="project" value="InterPro"/>
</dbReference>
<dbReference type="Proteomes" id="UP000009131">
    <property type="component" value="Unassembled WGS sequence"/>
</dbReference>
<dbReference type="GO" id="GO:0030150">
    <property type="term" value="P:protein import into mitochondrial matrix"/>
    <property type="evidence" value="ECO:0007669"/>
    <property type="project" value="InterPro"/>
</dbReference>
<evidence type="ECO:0000256" key="8">
    <source>
        <dbReference type="ARBA" id="ARBA00023128"/>
    </source>
</evidence>
<dbReference type="InParanoid" id="G7E3T5"/>
<proteinExistence type="inferred from homology"/>
<evidence type="ECO:0000256" key="1">
    <source>
        <dbReference type="ARBA" id="ARBA00004572"/>
    </source>
</evidence>
<name>G7E3T5_MIXOS</name>
<dbReference type="AlphaFoldDB" id="G7E3T5"/>
<sequence>MALSDVTKERITSAQQLAQTIIHWGWVPLVVFVGLRSAPNTSFIKYADQSASVMMRTRDGQDRDTTLE</sequence>
<evidence type="ECO:0000256" key="9">
    <source>
        <dbReference type="ARBA" id="ARBA00023136"/>
    </source>
</evidence>
<protein>
    <recommendedName>
        <fullName evidence="12">Mitochondrial import receptor subunit TOM7</fullName>
    </recommendedName>
</protein>
<evidence type="ECO:0000256" key="5">
    <source>
        <dbReference type="ARBA" id="ARBA00022787"/>
    </source>
</evidence>
<evidence type="ECO:0000256" key="2">
    <source>
        <dbReference type="ARBA" id="ARBA00010917"/>
    </source>
</evidence>
<comment type="caution">
    <text evidence="10">The sequence shown here is derived from an EMBL/GenBank/DDBJ whole genome shotgun (WGS) entry which is preliminary data.</text>
</comment>
<keyword evidence="11" id="KW-1185">Reference proteome</keyword>
<comment type="similarity">
    <text evidence="2">Belongs to the Tom7 family.</text>
</comment>
<dbReference type="OrthoDB" id="284357at2759"/>